<proteinExistence type="predicted"/>
<protein>
    <recommendedName>
        <fullName evidence="4">Por secretion system C-terminal sorting domain-containing protein</fullName>
    </recommendedName>
</protein>
<keyword evidence="1" id="KW-0732">Signal</keyword>
<name>A0ABY8X740_9BACL</name>
<reference evidence="2 3" key="1">
    <citation type="submission" date="2023-06" db="EMBL/GenBank/DDBJ databases">
        <title>Paenibacillus polygonum sp. nov., an endophytic bacterium, isolated from Polygonum lapathifolium L. in Nanji Wetland National Nature Reserve, South of Poyang Lake, Jiangxi Province, China.</title>
        <authorList>
            <person name="Yu Z."/>
        </authorList>
    </citation>
    <scope>NUCLEOTIDE SEQUENCE [LARGE SCALE GENOMIC DNA]</scope>
    <source>
        <strain evidence="2 3">C31</strain>
    </source>
</reference>
<sequence length="309" mass="34646">MFKKFISIVLATMMIFIGVSNVNAAPAEDWVPWKGDSSIYVTSSYERFSHQQIYFRSATVGFYDSTFDTYEHSAVFYDYENKAFARDAAGSAFESNFPDPYLDTQILNSWGVAGSKSEPDVSVGSYDPNEFVSGKWYYSTVKLDNTDSTKSMYKITAQEGTNYGCGKYCVNGNSSAILVPFDPEFTAPDNQRYRYEWEDNNSMAVSPDDILVNEWGGGTITSTQDPDYWKFQATTGGYHKVILNNPKGSYNYNVTIFNSSGTQVARLADSADGYDERNDVYLSPGTYYFKVSSALGSSADLQYHLHIKK</sequence>
<gene>
    <name evidence="2" type="ORF">QPK24_06250</name>
</gene>
<evidence type="ECO:0008006" key="4">
    <source>
        <dbReference type="Google" id="ProtNLM"/>
    </source>
</evidence>
<organism evidence="2 3">
    <name type="scientific">Paenibacillus polygoni</name>
    <dbReference type="NCBI Taxonomy" id="3050112"/>
    <lineage>
        <taxon>Bacteria</taxon>
        <taxon>Bacillati</taxon>
        <taxon>Bacillota</taxon>
        <taxon>Bacilli</taxon>
        <taxon>Bacillales</taxon>
        <taxon>Paenibacillaceae</taxon>
        <taxon>Paenibacillus</taxon>
    </lineage>
</organism>
<dbReference type="SUPFAM" id="SSF89260">
    <property type="entry name" value="Collagen-binding domain"/>
    <property type="match status" value="1"/>
</dbReference>
<evidence type="ECO:0000256" key="1">
    <source>
        <dbReference type="SAM" id="SignalP"/>
    </source>
</evidence>
<dbReference type="EMBL" id="CP127162">
    <property type="protein sequence ID" value="WIV20292.1"/>
    <property type="molecule type" value="Genomic_DNA"/>
</dbReference>
<evidence type="ECO:0000313" key="2">
    <source>
        <dbReference type="EMBL" id="WIV20292.1"/>
    </source>
</evidence>
<dbReference type="Gene3D" id="2.60.120.380">
    <property type="match status" value="1"/>
</dbReference>
<feature type="signal peptide" evidence="1">
    <location>
        <begin position="1"/>
        <end position="24"/>
    </location>
</feature>
<accession>A0ABY8X740</accession>
<dbReference type="RefSeq" id="WP_160037212.1">
    <property type="nucleotide sequence ID" value="NZ_CP127162.1"/>
</dbReference>
<dbReference type="Proteomes" id="UP001236415">
    <property type="component" value="Chromosome"/>
</dbReference>
<keyword evidence="3" id="KW-1185">Reference proteome</keyword>
<evidence type="ECO:0000313" key="3">
    <source>
        <dbReference type="Proteomes" id="UP001236415"/>
    </source>
</evidence>
<feature type="chain" id="PRO_5045780353" description="Por secretion system C-terminal sorting domain-containing protein" evidence="1">
    <location>
        <begin position="25"/>
        <end position="309"/>
    </location>
</feature>